<feature type="region of interest" description="Disordered" evidence="1">
    <location>
        <begin position="1"/>
        <end position="33"/>
    </location>
</feature>
<organism evidence="2 3">
    <name type="scientific">Corynebacterium glucuronolyticum ATCC 51866</name>
    <dbReference type="NCBI Taxonomy" id="548478"/>
    <lineage>
        <taxon>Bacteria</taxon>
        <taxon>Bacillati</taxon>
        <taxon>Actinomycetota</taxon>
        <taxon>Actinomycetes</taxon>
        <taxon>Mycobacteriales</taxon>
        <taxon>Corynebacteriaceae</taxon>
        <taxon>Corynebacterium</taxon>
    </lineage>
</organism>
<reference evidence="2 3" key="1">
    <citation type="submission" date="2009-01" db="EMBL/GenBank/DDBJ databases">
        <authorList>
            <person name="Qin X."/>
            <person name="Bachman B."/>
            <person name="Battles P."/>
            <person name="Bell A."/>
            <person name="Bess C."/>
            <person name="Bickham C."/>
            <person name="Chaboub L."/>
            <person name="Chen D."/>
            <person name="Coyle M."/>
            <person name="Deiros D.R."/>
            <person name="Dinh H."/>
            <person name="Forbes L."/>
            <person name="Fowler G."/>
            <person name="Francisco L."/>
            <person name="Fu Q."/>
            <person name="Gubbala S."/>
            <person name="Hale W."/>
            <person name="Han Y."/>
            <person name="Hemphill L."/>
            <person name="Highlander S.K."/>
            <person name="Hirani K."/>
            <person name="Hogues M."/>
            <person name="Jackson L."/>
            <person name="Jakkamsetti A."/>
            <person name="Javaid M."/>
            <person name="Jiang H."/>
            <person name="Korchina V."/>
            <person name="Kovar C."/>
            <person name="Lara F."/>
            <person name="Lee S."/>
            <person name="Mata R."/>
            <person name="Mathew T."/>
            <person name="Moen C."/>
            <person name="Morales K."/>
            <person name="Munidasa M."/>
            <person name="Nazareth L."/>
            <person name="Ngo R."/>
            <person name="Nguyen L."/>
            <person name="Okwuonu G."/>
            <person name="Ongeri F."/>
            <person name="Patil S."/>
            <person name="Petrosino J."/>
            <person name="Pham C."/>
            <person name="Pham P."/>
            <person name="Pu L.-L."/>
            <person name="Puazo M."/>
            <person name="Raj R."/>
            <person name="Reid J."/>
            <person name="Rouhana J."/>
            <person name="Saada N."/>
            <person name="Shang Y."/>
            <person name="Simmons D."/>
            <person name="Thornton R."/>
            <person name="Warren J."/>
            <person name="Weissenberger G."/>
            <person name="Zhang J."/>
            <person name="Zhang L."/>
            <person name="Zhou C."/>
            <person name="Zhu D."/>
            <person name="Muzny D."/>
            <person name="Worley K."/>
            <person name="Gibbs R."/>
        </authorList>
    </citation>
    <scope>NUCLEOTIDE SEQUENCE [LARGE SCALE GENOMIC DNA]</scope>
    <source>
        <strain evidence="2 3">ATCC 51866</strain>
    </source>
</reference>
<dbReference type="EMBL" id="ACHF01000011">
    <property type="protein sequence ID" value="EEI64110.1"/>
    <property type="molecule type" value="Genomic_DNA"/>
</dbReference>
<evidence type="ECO:0000313" key="2">
    <source>
        <dbReference type="EMBL" id="EEI64110.1"/>
    </source>
</evidence>
<evidence type="ECO:0000313" key="3">
    <source>
        <dbReference type="Proteomes" id="UP000006237"/>
    </source>
</evidence>
<keyword evidence="3" id="KW-1185">Reference proteome</keyword>
<evidence type="ECO:0000256" key="1">
    <source>
        <dbReference type="SAM" id="MobiDB-lite"/>
    </source>
</evidence>
<gene>
    <name evidence="2" type="ORF">HMPREF0293_0197</name>
</gene>
<accession>A0ABM9XSE2</accession>
<comment type="caution">
    <text evidence="2">The sequence shown here is derived from an EMBL/GenBank/DDBJ whole genome shotgun (WGS) entry which is preliminary data.</text>
</comment>
<evidence type="ECO:0008006" key="4">
    <source>
        <dbReference type="Google" id="ProtNLM"/>
    </source>
</evidence>
<name>A0ABM9XSE2_9CORY</name>
<dbReference type="Proteomes" id="UP000006237">
    <property type="component" value="Unassembled WGS sequence"/>
</dbReference>
<sequence>ENNSTEVPADGKAKEIDGKVDNPDGATGEVVGEDGKKIDGATVEIDENGNVKVTIPEGTKTGPAKVVITDKDGNKTELPITITKPGDASSSIDGLTQDEANKCVGASAASAIPLLLLTPIALGLAMDNQQVKDLTAGFGKQLEDINTGIQKTLGIYNPELAQQFKVQVAPHLQNLALAAGFVASIALLAGVAANQCVPGGGSSDNTSSQK</sequence>
<feature type="non-terminal residue" evidence="2">
    <location>
        <position position="1"/>
    </location>
</feature>
<feature type="compositionally biased region" description="Basic and acidic residues" evidence="1">
    <location>
        <begin position="9"/>
        <end position="22"/>
    </location>
</feature>
<proteinExistence type="predicted"/>
<protein>
    <recommendedName>
        <fullName evidence="4">Bacterial Ig domain-containing protein</fullName>
    </recommendedName>
</protein>